<gene>
    <name evidence="1" type="ORF">GCM10023213_19980</name>
</gene>
<comment type="caution">
    <text evidence="1">The sequence shown here is derived from an EMBL/GenBank/DDBJ whole genome shotgun (WGS) entry which is preliminary data.</text>
</comment>
<accession>A0ABP9P276</accession>
<organism evidence="1 2">
    <name type="scientific">Prosthecobacter algae</name>
    <dbReference type="NCBI Taxonomy" id="1144682"/>
    <lineage>
        <taxon>Bacteria</taxon>
        <taxon>Pseudomonadati</taxon>
        <taxon>Verrucomicrobiota</taxon>
        <taxon>Verrucomicrobiia</taxon>
        <taxon>Verrucomicrobiales</taxon>
        <taxon>Verrucomicrobiaceae</taxon>
        <taxon>Prosthecobacter</taxon>
    </lineage>
</organism>
<evidence type="ECO:0000313" key="2">
    <source>
        <dbReference type="Proteomes" id="UP001499852"/>
    </source>
</evidence>
<sequence length="113" mass="13021">MSPHLIRNRQITGEMTLRAQRPCELQWKDGNVDLKADGREGFVTYGLDSEQGGFVEQKKCKFYVLRDLIVRAPEIDTIFSLGGREDRWKLKGINSGISPHDLLWIFDCIEEHS</sequence>
<dbReference type="RefSeq" id="WP_345736222.1">
    <property type="nucleotide sequence ID" value="NZ_BAABIA010000003.1"/>
</dbReference>
<protein>
    <submittedName>
        <fullName evidence="1">Uncharacterized protein</fullName>
    </submittedName>
</protein>
<name>A0ABP9P276_9BACT</name>
<dbReference type="EMBL" id="BAABIA010000003">
    <property type="protein sequence ID" value="GAA5139386.1"/>
    <property type="molecule type" value="Genomic_DNA"/>
</dbReference>
<reference evidence="2" key="1">
    <citation type="journal article" date="2019" name="Int. J. Syst. Evol. Microbiol.">
        <title>The Global Catalogue of Microorganisms (GCM) 10K type strain sequencing project: providing services to taxonomists for standard genome sequencing and annotation.</title>
        <authorList>
            <consortium name="The Broad Institute Genomics Platform"/>
            <consortium name="The Broad Institute Genome Sequencing Center for Infectious Disease"/>
            <person name="Wu L."/>
            <person name="Ma J."/>
        </authorList>
    </citation>
    <scope>NUCLEOTIDE SEQUENCE [LARGE SCALE GENOMIC DNA]</scope>
    <source>
        <strain evidence="2">JCM 18053</strain>
    </source>
</reference>
<evidence type="ECO:0000313" key="1">
    <source>
        <dbReference type="EMBL" id="GAA5139386.1"/>
    </source>
</evidence>
<keyword evidence="2" id="KW-1185">Reference proteome</keyword>
<proteinExistence type="predicted"/>
<dbReference type="Proteomes" id="UP001499852">
    <property type="component" value="Unassembled WGS sequence"/>
</dbReference>